<dbReference type="Proteomes" id="UP000317728">
    <property type="component" value="Chromosome"/>
</dbReference>
<dbReference type="PANTHER" id="PTHR10668:SF103">
    <property type="entry name" value="PYRIDINE NUCLEOTIDE-DISULFIDE OXIDOREDUCTASE DOMAIN-CONTAINING PROTEIN 2"/>
    <property type="match status" value="1"/>
</dbReference>
<evidence type="ECO:0000313" key="6">
    <source>
        <dbReference type="Proteomes" id="UP000317728"/>
    </source>
</evidence>
<sequence length="533" mass="57370">MRVIVIGAGHNGLVAAAYLARAGNDVTVIEGTDSVGGVCQTAEVIPGFRGNLASNTPHNFDLSVIEDLELEQHGLQWIELHGPSAMVLLPDAQRIISFPDRVSSAAEFDVFGRGEADRYAATLAQINALARTLDVSFYDPPPRLSALFEKVGGSPQEDLLGRLLFGTATEVSREFLRSWQVQASLAMLAVTGNFIGPSTPGSAYQLLQRPLYRESAAARSRRKVQLFPDFARRTPRGGMGALTAAIAASAEAAGARIVRATPVARISVDVGGRATGVVSAEGREYPADAIMSAVDPVTTMLDLVPREHVGEDLRRALENTSMDGCLGKVYVALNGLPRFAAARSRVENDVMARCGFRIGGDIDAMDDAFRRGQAGDWSGDPIIYGVTQTAFDDSLNRPGRHLMSLSVSYAPRRLATGDWTAADKDRWARHVISHLSKHIPNLSMILADYRVLTPQDLETTFGIKGGNALHGDVVPARMFQWRPYVGASDYTTCVEGLFLCSTGTWPANYVSGLSGRNAAKRLLEAMAELNAAR</sequence>
<evidence type="ECO:0000256" key="3">
    <source>
        <dbReference type="ARBA" id="ARBA00040298"/>
    </source>
</evidence>
<dbReference type="InterPro" id="IPR002937">
    <property type="entry name" value="Amino_oxidase"/>
</dbReference>
<dbReference type="Gene3D" id="3.50.50.60">
    <property type="entry name" value="FAD/NAD(P)-binding domain"/>
    <property type="match status" value="2"/>
</dbReference>
<name>A0AB73TVF6_MYCCH</name>
<evidence type="ECO:0000256" key="2">
    <source>
        <dbReference type="ARBA" id="ARBA00038825"/>
    </source>
</evidence>
<dbReference type="PANTHER" id="PTHR10668">
    <property type="entry name" value="PHYTOENE DEHYDROGENASE"/>
    <property type="match status" value="1"/>
</dbReference>
<proteinExistence type="predicted"/>
<dbReference type="SUPFAM" id="SSF51905">
    <property type="entry name" value="FAD/NAD(P)-binding domain"/>
    <property type="match status" value="1"/>
</dbReference>
<feature type="domain" description="Amine oxidase" evidence="4">
    <location>
        <begin position="12"/>
        <end position="440"/>
    </location>
</feature>
<protein>
    <recommendedName>
        <fullName evidence="3">Pyridine nucleotide-disulfide oxidoreductase domain-containing protein 2</fullName>
    </recommendedName>
</protein>
<dbReference type="GO" id="GO:0016491">
    <property type="term" value="F:oxidoreductase activity"/>
    <property type="evidence" value="ECO:0007669"/>
    <property type="project" value="InterPro"/>
</dbReference>
<evidence type="ECO:0000256" key="1">
    <source>
        <dbReference type="ARBA" id="ARBA00037217"/>
    </source>
</evidence>
<accession>A0AB73TVF6</accession>
<evidence type="ECO:0000259" key="4">
    <source>
        <dbReference type="Pfam" id="PF01593"/>
    </source>
</evidence>
<reference evidence="5 6" key="1">
    <citation type="submission" date="2019-06" db="EMBL/GenBank/DDBJ databases">
        <title>Whole geneome sequnce of Mycobacteroides chelonae M77 isolated from bovine milk from Meghalaya, India.</title>
        <authorList>
            <person name="Vise E."/>
            <person name="Das S."/>
            <person name="Garg A."/>
            <person name="Ghatak S."/>
            <person name="Shakuntala I."/>
            <person name="Milton A.A.P."/>
            <person name="Karam A."/>
            <person name="Sanjukta R."/>
            <person name="Puro K."/>
            <person name="Sen A."/>
        </authorList>
    </citation>
    <scope>NUCLEOTIDE SEQUENCE [LARGE SCALE GENOMIC DNA]</scope>
    <source>
        <strain evidence="5 6">M77</strain>
    </source>
</reference>
<dbReference type="Pfam" id="PF01593">
    <property type="entry name" value="Amino_oxidase"/>
    <property type="match status" value="1"/>
</dbReference>
<dbReference type="AlphaFoldDB" id="A0AB73TVF6"/>
<dbReference type="EMBL" id="CP041150">
    <property type="protein sequence ID" value="QDF68768.1"/>
    <property type="molecule type" value="Genomic_DNA"/>
</dbReference>
<dbReference type="InterPro" id="IPR036188">
    <property type="entry name" value="FAD/NAD-bd_sf"/>
</dbReference>
<evidence type="ECO:0000313" key="5">
    <source>
        <dbReference type="EMBL" id="QDF68768.1"/>
    </source>
</evidence>
<dbReference type="RefSeq" id="WP_070948212.1">
    <property type="nucleotide sequence ID" value="NZ_CP041150.1"/>
</dbReference>
<gene>
    <name evidence="5" type="ORF">FJK96_00255</name>
</gene>
<comment type="function">
    <text evidence="1">Probable oxidoreductase that may play a role as regulator of mitochondrial function.</text>
</comment>
<comment type="subunit">
    <text evidence="2">Interacts with COX5B; this interaction may contribute to localize PYROXD2 to the inner face of the inner mitochondrial membrane.</text>
</comment>
<organism evidence="5 6">
    <name type="scientific">Mycobacteroides chelonae</name>
    <name type="common">Mycobacterium chelonae</name>
    <dbReference type="NCBI Taxonomy" id="1774"/>
    <lineage>
        <taxon>Bacteria</taxon>
        <taxon>Bacillati</taxon>
        <taxon>Actinomycetota</taxon>
        <taxon>Actinomycetes</taxon>
        <taxon>Mycobacteriales</taxon>
        <taxon>Mycobacteriaceae</taxon>
        <taxon>Mycobacteroides</taxon>
    </lineage>
</organism>